<accession>A0A261F1H5</accession>
<dbReference type="EMBL" id="MWWQ01000005">
    <property type="protein sequence ID" value="OZG52974.1"/>
    <property type="molecule type" value="Genomic_DNA"/>
</dbReference>
<comment type="caution">
    <text evidence="1">The sequence shown here is derived from an EMBL/GenBank/DDBJ whole genome shotgun (WGS) entry which is preliminary data.</text>
</comment>
<keyword evidence="2" id="KW-1185">Reference proteome</keyword>
<sequence>MDSGRAQHVSGNDSPAAITDVLFDFAGVLVDWRPWLAFGYDSQEALDEAVDEGKPGAAAVQRFFDRGDPEGFWALDDLRDAGMPNAEVCVRYDMAHSDVSQMGTAVAHGSLPLRGMYRRYLDAFAATVPAMMPGMAALLADLAQQGIGVWGLTNWSDEDVAVPLGLPGMEPLRGVIVSGREKLVKPDEAIYRLAVARFGLTVGTTAFFDDKPVNVAGARAVGIRAHVFAGAQDARDFLRAGGIGV</sequence>
<evidence type="ECO:0000313" key="2">
    <source>
        <dbReference type="Proteomes" id="UP000216454"/>
    </source>
</evidence>
<dbReference type="AlphaFoldDB" id="A0A261F1H5"/>
<protein>
    <submittedName>
        <fullName evidence="1">Haloacid dehalogenase</fullName>
    </submittedName>
</protein>
<evidence type="ECO:0000313" key="1">
    <source>
        <dbReference type="EMBL" id="OZG52974.1"/>
    </source>
</evidence>
<dbReference type="OrthoDB" id="9797415at2"/>
<dbReference type="Proteomes" id="UP000216454">
    <property type="component" value="Unassembled WGS sequence"/>
</dbReference>
<dbReference type="Pfam" id="PF00702">
    <property type="entry name" value="Hydrolase"/>
    <property type="match status" value="1"/>
</dbReference>
<dbReference type="RefSeq" id="WP_094690881.1">
    <property type="nucleotide sequence ID" value="NZ_MWWQ01000005.1"/>
</dbReference>
<dbReference type="NCBIfam" id="TIGR01509">
    <property type="entry name" value="HAD-SF-IA-v3"/>
    <property type="match status" value="1"/>
</dbReference>
<gene>
    <name evidence="1" type="ORF">PSSU_0592</name>
</gene>
<dbReference type="InterPro" id="IPR006439">
    <property type="entry name" value="HAD-SF_hydro_IA"/>
</dbReference>
<dbReference type="Gene3D" id="3.40.50.1000">
    <property type="entry name" value="HAD superfamily/HAD-like"/>
    <property type="match status" value="1"/>
</dbReference>
<reference evidence="1 2" key="1">
    <citation type="journal article" date="2017" name="BMC Genomics">
        <title>Comparative genomic and phylogenomic analyses of the Bifidobacteriaceae family.</title>
        <authorList>
            <person name="Lugli G.A."/>
            <person name="Milani C."/>
            <person name="Turroni F."/>
            <person name="Duranti S."/>
            <person name="Mancabelli L."/>
            <person name="Mangifesta M."/>
            <person name="Ferrario C."/>
            <person name="Modesto M."/>
            <person name="Mattarelli P."/>
            <person name="Jiri K."/>
            <person name="van Sinderen D."/>
            <person name="Ventura M."/>
        </authorList>
    </citation>
    <scope>NUCLEOTIDE SEQUENCE [LARGE SCALE GENOMIC DNA]</scope>
    <source>
        <strain evidence="1 2">DSM 24744</strain>
    </source>
</reference>
<dbReference type="SFLD" id="SFLDS00003">
    <property type="entry name" value="Haloacid_Dehalogenase"/>
    <property type="match status" value="1"/>
</dbReference>
<dbReference type="SUPFAM" id="SSF56784">
    <property type="entry name" value="HAD-like"/>
    <property type="match status" value="1"/>
</dbReference>
<dbReference type="PANTHER" id="PTHR43611:SF3">
    <property type="entry name" value="FLAVIN MONONUCLEOTIDE HYDROLASE 1, CHLOROPLATIC"/>
    <property type="match status" value="1"/>
</dbReference>
<dbReference type="SFLD" id="SFLDG01129">
    <property type="entry name" value="C1.5:_HAD__Beta-PGM__Phosphata"/>
    <property type="match status" value="1"/>
</dbReference>
<organism evidence="1 2">
    <name type="scientific">Pseudoscardovia suis</name>
    <dbReference type="NCBI Taxonomy" id="987063"/>
    <lineage>
        <taxon>Bacteria</taxon>
        <taxon>Bacillati</taxon>
        <taxon>Actinomycetota</taxon>
        <taxon>Actinomycetes</taxon>
        <taxon>Bifidobacteriales</taxon>
        <taxon>Bifidobacteriaceae</taxon>
        <taxon>Pseudoscardovia</taxon>
    </lineage>
</organism>
<dbReference type="InterPro" id="IPR023214">
    <property type="entry name" value="HAD_sf"/>
</dbReference>
<dbReference type="PANTHER" id="PTHR43611">
    <property type="entry name" value="ALPHA-D-GLUCOSE 1-PHOSPHATE PHOSPHATASE"/>
    <property type="match status" value="1"/>
</dbReference>
<proteinExistence type="predicted"/>
<dbReference type="InterPro" id="IPR036412">
    <property type="entry name" value="HAD-like_sf"/>
</dbReference>
<name>A0A261F1H5_9BIFI</name>